<dbReference type="InterPro" id="IPR029479">
    <property type="entry name" value="Nitroreductase"/>
</dbReference>
<evidence type="ECO:0000256" key="6">
    <source>
        <dbReference type="ARBA" id="ARBA00023002"/>
    </source>
</evidence>
<evidence type="ECO:0000256" key="5">
    <source>
        <dbReference type="ARBA" id="ARBA00022857"/>
    </source>
</evidence>
<dbReference type="Gene3D" id="3.40.109.10">
    <property type="entry name" value="NADH Oxidase"/>
    <property type="match status" value="1"/>
</dbReference>
<keyword evidence="3 8" id="KW-0285">Flavoprotein</keyword>
<gene>
    <name evidence="10" type="ORF">ACFPU1_09730</name>
</gene>
<evidence type="ECO:0000313" key="10">
    <source>
        <dbReference type="EMBL" id="MFC5713063.1"/>
    </source>
</evidence>
<dbReference type="InterPro" id="IPR052530">
    <property type="entry name" value="NAD(P)H_nitroreductase"/>
</dbReference>
<dbReference type="PIRSF" id="PIRSF000232">
    <property type="entry name" value="YdjA"/>
    <property type="match status" value="1"/>
</dbReference>
<dbReference type="Pfam" id="PF00881">
    <property type="entry name" value="Nitroreductase"/>
    <property type="match status" value="1"/>
</dbReference>
<sequence length="197" mass="22270">MDVLKAIETRRSNGLVSDKPVPEELLEKVLEAGTWAPNHHRTEPWRYFVLTGTAREPLGEVLAEITAKEMEDPESETNKKKLERVKANPFRAPVIIAVGVEPSEKSRVMAKEEHAAVYASIQNMLLAAHSLGLGVFWRTGEACYNTRINELFGLSEKGEMLAFLYLGYPKKEMPAGKRKHYSEVTTWIKDKGFFHKA</sequence>
<keyword evidence="6 8" id="KW-0560">Oxidoreductase</keyword>
<comment type="cofactor">
    <cofactor evidence="1 8">
        <name>FMN</name>
        <dbReference type="ChEBI" id="CHEBI:58210"/>
    </cofactor>
</comment>
<evidence type="ECO:0000256" key="8">
    <source>
        <dbReference type="PIRNR" id="PIRNR000232"/>
    </source>
</evidence>
<dbReference type="PANTHER" id="PTHR43821">
    <property type="entry name" value="NAD(P)H NITROREDUCTASE YDJA-RELATED"/>
    <property type="match status" value="1"/>
</dbReference>
<keyword evidence="4 8" id="KW-0288">FMN</keyword>
<dbReference type="EMBL" id="JBHSOZ010000004">
    <property type="protein sequence ID" value="MFC5713063.1"/>
    <property type="molecule type" value="Genomic_DNA"/>
</dbReference>
<evidence type="ECO:0000256" key="1">
    <source>
        <dbReference type="ARBA" id="ARBA00001917"/>
    </source>
</evidence>
<protein>
    <recommendedName>
        <fullName evidence="8">Putative NAD(P)H nitroreductase</fullName>
        <ecNumber evidence="8">1.-.-.-</ecNumber>
    </recommendedName>
</protein>
<organism evidence="10 11">
    <name type="scientific">Thalassorhabdus alkalitolerans</name>
    <dbReference type="NCBI Taxonomy" id="2282697"/>
    <lineage>
        <taxon>Bacteria</taxon>
        <taxon>Bacillati</taxon>
        <taxon>Bacillota</taxon>
        <taxon>Bacilli</taxon>
        <taxon>Bacillales</taxon>
        <taxon>Bacillaceae</taxon>
        <taxon>Thalassorhabdus</taxon>
    </lineage>
</organism>
<comment type="caution">
    <text evidence="10">The sequence shown here is derived from an EMBL/GenBank/DDBJ whole genome shotgun (WGS) entry which is preliminary data.</text>
</comment>
<reference evidence="11" key="1">
    <citation type="journal article" date="2019" name="Int. J. Syst. Evol. Microbiol.">
        <title>The Global Catalogue of Microorganisms (GCM) 10K type strain sequencing project: providing services to taxonomists for standard genome sequencing and annotation.</title>
        <authorList>
            <consortium name="The Broad Institute Genomics Platform"/>
            <consortium name="The Broad Institute Genome Sequencing Center for Infectious Disease"/>
            <person name="Wu L."/>
            <person name="Ma J."/>
        </authorList>
    </citation>
    <scope>NUCLEOTIDE SEQUENCE [LARGE SCALE GENOMIC DNA]</scope>
    <source>
        <strain evidence="11">CECT 7184</strain>
    </source>
</reference>
<keyword evidence="11" id="KW-1185">Reference proteome</keyword>
<name>A0ABW0YPK6_9BACI</name>
<keyword evidence="5 8" id="KW-0521">NADP</keyword>
<evidence type="ECO:0000256" key="7">
    <source>
        <dbReference type="ARBA" id="ARBA00023027"/>
    </source>
</evidence>
<evidence type="ECO:0000256" key="3">
    <source>
        <dbReference type="ARBA" id="ARBA00022630"/>
    </source>
</evidence>
<dbReference type="InterPro" id="IPR026021">
    <property type="entry name" value="YdjA-like"/>
</dbReference>
<evidence type="ECO:0000256" key="4">
    <source>
        <dbReference type="ARBA" id="ARBA00022643"/>
    </source>
</evidence>
<dbReference type="InterPro" id="IPR000415">
    <property type="entry name" value="Nitroreductase-like"/>
</dbReference>
<dbReference type="Proteomes" id="UP001596142">
    <property type="component" value="Unassembled WGS sequence"/>
</dbReference>
<accession>A0ABW0YPK6</accession>
<dbReference type="EC" id="1.-.-.-" evidence="8"/>
<evidence type="ECO:0000313" key="11">
    <source>
        <dbReference type="Proteomes" id="UP001596142"/>
    </source>
</evidence>
<comment type="similarity">
    <text evidence="2 8">Belongs to the nitroreductase family.</text>
</comment>
<evidence type="ECO:0000259" key="9">
    <source>
        <dbReference type="Pfam" id="PF00881"/>
    </source>
</evidence>
<dbReference type="SUPFAM" id="SSF55469">
    <property type="entry name" value="FMN-dependent nitroreductase-like"/>
    <property type="match status" value="1"/>
</dbReference>
<dbReference type="PANTHER" id="PTHR43821:SF1">
    <property type="entry name" value="NAD(P)H NITROREDUCTASE YDJA-RELATED"/>
    <property type="match status" value="1"/>
</dbReference>
<feature type="domain" description="Nitroreductase" evidence="9">
    <location>
        <begin position="7"/>
        <end position="168"/>
    </location>
</feature>
<proteinExistence type="inferred from homology"/>
<dbReference type="RefSeq" id="WP_385940547.1">
    <property type="nucleotide sequence ID" value="NZ_JBHSOZ010000004.1"/>
</dbReference>
<evidence type="ECO:0000256" key="2">
    <source>
        <dbReference type="ARBA" id="ARBA00007118"/>
    </source>
</evidence>
<keyword evidence="7 8" id="KW-0520">NAD</keyword>
<dbReference type="CDD" id="cd02135">
    <property type="entry name" value="YdjA-like"/>
    <property type="match status" value="1"/>
</dbReference>